<feature type="chain" id="PRO_5019446973" evidence="6">
    <location>
        <begin position="21"/>
        <end position="519"/>
    </location>
</feature>
<dbReference type="EMBL" id="QPKB01000001">
    <property type="protein sequence ID" value="RWR74286.1"/>
    <property type="molecule type" value="Genomic_DNA"/>
</dbReference>
<accession>A0A443N718</accession>
<keyword evidence="4" id="KW-0325">Glycoprotein</keyword>
<evidence type="ECO:0000256" key="6">
    <source>
        <dbReference type="SAM" id="SignalP"/>
    </source>
</evidence>
<gene>
    <name evidence="7" type="ORF">CKAN_00261100</name>
</gene>
<comment type="similarity">
    <text evidence="1 5">Belongs to the glycosyl hydrolase 1 family.</text>
</comment>
<comment type="caution">
    <text evidence="7">The sequence shown here is derived from an EMBL/GenBank/DDBJ whole genome shotgun (WGS) entry which is preliminary data.</text>
</comment>
<keyword evidence="2 6" id="KW-0732">Signal</keyword>
<dbReference type="InterPro" id="IPR001360">
    <property type="entry name" value="Glyco_hydro_1"/>
</dbReference>
<evidence type="ECO:0000256" key="2">
    <source>
        <dbReference type="ARBA" id="ARBA00022729"/>
    </source>
</evidence>
<evidence type="ECO:0000256" key="5">
    <source>
        <dbReference type="RuleBase" id="RU003690"/>
    </source>
</evidence>
<keyword evidence="3 7" id="KW-0378">Hydrolase</keyword>
<dbReference type="FunFam" id="3.20.20.80:FF:000069">
    <property type="entry name" value="Beta-glucosidase 1"/>
    <property type="match status" value="1"/>
</dbReference>
<dbReference type="Gene3D" id="3.20.20.80">
    <property type="entry name" value="Glycosidases"/>
    <property type="match status" value="1"/>
</dbReference>
<dbReference type="PROSITE" id="PS00653">
    <property type="entry name" value="GLYCOSYL_HYDROL_F1_2"/>
    <property type="match status" value="1"/>
</dbReference>
<dbReference type="InterPro" id="IPR017853">
    <property type="entry name" value="GH"/>
</dbReference>
<dbReference type="PRINTS" id="PR00131">
    <property type="entry name" value="GLHYDRLASE1"/>
</dbReference>
<sequence>MARSLFVLLYQLLIFFTVKGRVIERTVANSPISRHDFPPGFVFGAGSSAYQIEGAAAEDGRKPSIWDTYTHAGKVLDKKNGDIAADQYHKYKEDVKLMHEMGLEAYRFSISWSRLIPDGRGAVNPKGLQYYNNLINELVLHGIEPHVTLNHFDLPQALEDEYGGYMSPRLIEDFTAFADICFKEFGDRVRSWSTFNEPNVLTIAGYDTGVFPPGRCSYPFGFNCSNGDSPTEVYISAHIILLSHAAAVQLYREKYQEKQNGQIGITLMGFWFEPLTDSSEDATATKRVIDFQLGWFLDPLVYGDYPATMRKIVESRLPSFSKEESERLKGSFDFIGLNHYSTLYIQSSTSHYDKNERDYVRDVAAKISFSKTVEEKDFIGLKAPLMPLSPWALQRLLEYVKIYYENAVVMIHENGFGEFNINASTNGHDDAERSNYLQVYTESLLLSVRNGSNTQGYFVWSFLDCFELLFGYTAHYGLYQVDFNDPDRKRYPRQSAQWYTSFLKNGQLDRGKSSYVYAQ</sequence>
<evidence type="ECO:0000256" key="3">
    <source>
        <dbReference type="ARBA" id="ARBA00022801"/>
    </source>
</evidence>
<protein>
    <submittedName>
        <fullName evidence="7">Glycoside hydrolase</fullName>
    </submittedName>
</protein>
<dbReference type="PANTHER" id="PTHR10353">
    <property type="entry name" value="GLYCOSYL HYDROLASE"/>
    <property type="match status" value="1"/>
</dbReference>
<dbReference type="GO" id="GO:0005975">
    <property type="term" value="P:carbohydrate metabolic process"/>
    <property type="evidence" value="ECO:0007669"/>
    <property type="project" value="InterPro"/>
</dbReference>
<evidence type="ECO:0000313" key="8">
    <source>
        <dbReference type="Proteomes" id="UP000283530"/>
    </source>
</evidence>
<evidence type="ECO:0000256" key="4">
    <source>
        <dbReference type="ARBA" id="ARBA00023180"/>
    </source>
</evidence>
<dbReference type="Pfam" id="PF00232">
    <property type="entry name" value="Glyco_hydro_1"/>
    <property type="match status" value="1"/>
</dbReference>
<reference evidence="7 8" key="1">
    <citation type="journal article" date="2019" name="Nat. Plants">
        <title>Stout camphor tree genome fills gaps in understanding of flowering plant genome evolution.</title>
        <authorList>
            <person name="Chaw S.M."/>
            <person name="Liu Y.C."/>
            <person name="Wu Y.W."/>
            <person name="Wang H.Y."/>
            <person name="Lin C.I."/>
            <person name="Wu C.S."/>
            <person name="Ke H.M."/>
            <person name="Chang L.Y."/>
            <person name="Hsu C.Y."/>
            <person name="Yang H.T."/>
            <person name="Sudianto E."/>
            <person name="Hsu M.H."/>
            <person name="Wu K.P."/>
            <person name="Wang L.N."/>
            <person name="Leebens-Mack J.H."/>
            <person name="Tsai I.J."/>
        </authorList>
    </citation>
    <scope>NUCLEOTIDE SEQUENCE [LARGE SCALE GENOMIC DNA]</scope>
    <source>
        <strain evidence="8">cv. Chaw 1501</strain>
        <tissue evidence="7">Young leaves</tissue>
    </source>
</reference>
<dbReference type="Proteomes" id="UP000283530">
    <property type="component" value="Unassembled WGS sequence"/>
</dbReference>
<dbReference type="PANTHER" id="PTHR10353:SF29">
    <property type="entry name" value="BETA-GLUCOSIDASE 11"/>
    <property type="match status" value="1"/>
</dbReference>
<evidence type="ECO:0000256" key="1">
    <source>
        <dbReference type="ARBA" id="ARBA00010838"/>
    </source>
</evidence>
<feature type="signal peptide" evidence="6">
    <location>
        <begin position="1"/>
        <end position="20"/>
    </location>
</feature>
<dbReference type="STRING" id="337451.A0A443N718"/>
<name>A0A443N718_9MAGN</name>
<evidence type="ECO:0000313" key="7">
    <source>
        <dbReference type="EMBL" id="RWR74286.1"/>
    </source>
</evidence>
<proteinExistence type="inferred from homology"/>
<dbReference type="AlphaFoldDB" id="A0A443N718"/>
<keyword evidence="8" id="KW-1185">Reference proteome</keyword>
<dbReference type="SUPFAM" id="SSF51445">
    <property type="entry name" value="(Trans)glycosidases"/>
    <property type="match status" value="1"/>
</dbReference>
<dbReference type="InterPro" id="IPR033132">
    <property type="entry name" value="GH_1_N_CS"/>
</dbReference>
<dbReference type="GO" id="GO:0008422">
    <property type="term" value="F:beta-glucosidase activity"/>
    <property type="evidence" value="ECO:0007669"/>
    <property type="project" value="TreeGrafter"/>
</dbReference>
<dbReference type="OrthoDB" id="65569at2759"/>
<organism evidence="7 8">
    <name type="scientific">Cinnamomum micranthum f. kanehirae</name>
    <dbReference type="NCBI Taxonomy" id="337451"/>
    <lineage>
        <taxon>Eukaryota</taxon>
        <taxon>Viridiplantae</taxon>
        <taxon>Streptophyta</taxon>
        <taxon>Embryophyta</taxon>
        <taxon>Tracheophyta</taxon>
        <taxon>Spermatophyta</taxon>
        <taxon>Magnoliopsida</taxon>
        <taxon>Magnoliidae</taxon>
        <taxon>Laurales</taxon>
        <taxon>Lauraceae</taxon>
        <taxon>Cinnamomum</taxon>
    </lineage>
</organism>